<comment type="caution">
    <text evidence="13">The sequence shown here is derived from an EMBL/GenBank/DDBJ whole genome shotgun (WGS) entry which is preliminary data.</text>
</comment>
<dbReference type="InterPro" id="IPR000719">
    <property type="entry name" value="Prot_kinase_dom"/>
</dbReference>
<dbReference type="PANTHER" id="PTHR43289">
    <property type="entry name" value="MITOGEN-ACTIVATED PROTEIN KINASE KINASE KINASE 20-RELATED"/>
    <property type="match status" value="1"/>
</dbReference>
<dbReference type="InterPro" id="IPR005543">
    <property type="entry name" value="PASTA_dom"/>
</dbReference>
<proteinExistence type="predicted"/>
<dbReference type="NCBIfam" id="NF033483">
    <property type="entry name" value="PknB_PASTA_kin"/>
    <property type="match status" value="1"/>
</dbReference>
<feature type="domain" description="PASTA" evidence="12">
    <location>
        <begin position="440"/>
        <end position="505"/>
    </location>
</feature>
<feature type="domain" description="PASTA" evidence="12">
    <location>
        <begin position="506"/>
        <end position="573"/>
    </location>
</feature>
<sequence>MPVNEVGPDALIGQVVDGRYQVLERIATGGMATVYRALDTRLDRDVALKVMRPHLAHDDSFVARFHREARAAARLAHPNIVGVFDQGRDGDLLFLVMEYVPGRNLRDIVDTDGALAPRAALDIFEPMLKALAVAHQAGFVHRDVKPENVLVRADGVVKVADFGLARAVTSETVTSATSEVLGTLSYISPEQMELSQVTPRSDVYGAGLVLFEMLTGRKAFTGESIPNVIFQHLHQGVPTPSTIVAGLAPELDDLVLSAAAKEPTDRPADAGELLARVRLVRGALGAALDDRPSRSAAATNDTSVLPTVSDPTEHTAPYAVSPAALTGATAGAAAGAVADGTRDPGGRAALPRVAPAPSAAGAGLATGGRGSGGRGSASPDDGEVSPHGAVPAKPLRRTAAAPAPAPPPPKRSRRGLLAAVLAVLLIAAGGIAAYLTIGPGAPTTVPTLAGLSVADAHTALDRAHLKAKDVPAFSEDVVSGIVISAKPDKGAELRRGQTVTLTVSKGQERYLVPTLAGASKATATARLAKVNLELGPITQAYSDTVAKGRIISSDPSEGASVKRGTPVSIVISNGPQPFDVPDFRGMSLADAQTLAEQSGLTLTEGDTVFSTEYDKDTVAAQDPAVGGQVVKGDTVTIAMSKGPEMVNVPSVFRMSEAKAVATLKAAGFDVKVDRFLGAPLDMCTGQTPPGGTKAPKGSTITITIV</sequence>
<evidence type="ECO:0000259" key="11">
    <source>
        <dbReference type="PROSITE" id="PS50011"/>
    </source>
</evidence>
<dbReference type="EMBL" id="BAAAPN010000100">
    <property type="protein sequence ID" value="GAA1773973.1"/>
    <property type="molecule type" value="Genomic_DNA"/>
</dbReference>
<dbReference type="CDD" id="cd14014">
    <property type="entry name" value="STKc_PknB_like"/>
    <property type="match status" value="1"/>
</dbReference>
<feature type="transmembrane region" description="Helical" evidence="10">
    <location>
        <begin position="416"/>
        <end position="437"/>
    </location>
</feature>
<dbReference type="PANTHER" id="PTHR43289:SF34">
    <property type="entry name" value="SERINE_THREONINE-PROTEIN KINASE YBDM-RELATED"/>
    <property type="match status" value="1"/>
</dbReference>
<keyword evidence="2" id="KW-0723">Serine/threonine-protein kinase</keyword>
<dbReference type="Proteomes" id="UP001501475">
    <property type="component" value="Unassembled WGS sequence"/>
</dbReference>
<dbReference type="CDD" id="cd06577">
    <property type="entry name" value="PASTA_pknB"/>
    <property type="match status" value="4"/>
</dbReference>
<keyword evidence="10" id="KW-0812">Transmembrane</keyword>
<dbReference type="Gene3D" id="3.30.200.20">
    <property type="entry name" value="Phosphorylase Kinase, domain 1"/>
    <property type="match status" value="1"/>
</dbReference>
<dbReference type="SMART" id="SM00740">
    <property type="entry name" value="PASTA"/>
    <property type="match status" value="4"/>
</dbReference>
<evidence type="ECO:0000256" key="7">
    <source>
        <dbReference type="ARBA" id="ARBA00047899"/>
    </source>
</evidence>
<accession>A0ABN2L3N4</accession>
<dbReference type="InterPro" id="IPR011009">
    <property type="entry name" value="Kinase-like_dom_sf"/>
</dbReference>
<dbReference type="Gene3D" id="1.10.510.10">
    <property type="entry name" value="Transferase(Phosphotransferase) domain 1"/>
    <property type="match status" value="1"/>
</dbReference>
<gene>
    <name evidence="13" type="primary">pknB_2</name>
    <name evidence="13" type="ORF">GCM10009810_33820</name>
</gene>
<dbReference type="PROSITE" id="PS00108">
    <property type="entry name" value="PROTEIN_KINASE_ST"/>
    <property type="match status" value="1"/>
</dbReference>
<evidence type="ECO:0000256" key="1">
    <source>
        <dbReference type="ARBA" id="ARBA00012513"/>
    </source>
</evidence>
<keyword evidence="4" id="KW-0547">Nucleotide-binding</keyword>
<evidence type="ECO:0000256" key="6">
    <source>
        <dbReference type="ARBA" id="ARBA00022840"/>
    </source>
</evidence>
<evidence type="ECO:0000256" key="8">
    <source>
        <dbReference type="ARBA" id="ARBA00048679"/>
    </source>
</evidence>
<evidence type="ECO:0000256" key="3">
    <source>
        <dbReference type="ARBA" id="ARBA00022679"/>
    </source>
</evidence>
<keyword evidence="10" id="KW-1133">Transmembrane helix</keyword>
<dbReference type="PROSITE" id="PS51178">
    <property type="entry name" value="PASTA"/>
    <property type="match status" value="4"/>
</dbReference>
<dbReference type="SUPFAM" id="SSF56112">
    <property type="entry name" value="Protein kinase-like (PK-like)"/>
    <property type="match status" value="1"/>
</dbReference>
<dbReference type="SMART" id="SM00220">
    <property type="entry name" value="S_TKc"/>
    <property type="match status" value="1"/>
</dbReference>
<dbReference type="InterPro" id="IPR008271">
    <property type="entry name" value="Ser/Thr_kinase_AS"/>
</dbReference>
<dbReference type="EC" id="2.7.11.1" evidence="1"/>
<feature type="compositionally biased region" description="Polar residues" evidence="9">
    <location>
        <begin position="296"/>
        <end position="310"/>
    </location>
</feature>
<reference evidence="13 14" key="1">
    <citation type="journal article" date="2019" name="Int. J. Syst. Evol. Microbiol.">
        <title>The Global Catalogue of Microorganisms (GCM) 10K type strain sequencing project: providing services to taxonomists for standard genome sequencing and annotation.</title>
        <authorList>
            <consortium name="The Broad Institute Genomics Platform"/>
            <consortium name="The Broad Institute Genome Sequencing Center for Infectious Disease"/>
            <person name="Wu L."/>
            <person name="Ma J."/>
        </authorList>
    </citation>
    <scope>NUCLEOTIDE SEQUENCE [LARGE SCALE GENOMIC DNA]</scope>
    <source>
        <strain evidence="13 14">JCM 15591</strain>
    </source>
</reference>
<evidence type="ECO:0000256" key="2">
    <source>
        <dbReference type="ARBA" id="ARBA00022527"/>
    </source>
</evidence>
<name>A0ABN2L3N4_9MICO</name>
<evidence type="ECO:0000259" key="12">
    <source>
        <dbReference type="PROSITE" id="PS51178"/>
    </source>
</evidence>
<evidence type="ECO:0000256" key="10">
    <source>
        <dbReference type="SAM" id="Phobius"/>
    </source>
</evidence>
<protein>
    <recommendedName>
        <fullName evidence="1">non-specific serine/threonine protein kinase</fullName>
        <ecNumber evidence="1">2.7.11.1</ecNumber>
    </recommendedName>
</protein>
<keyword evidence="5 13" id="KW-0418">Kinase</keyword>
<evidence type="ECO:0000313" key="14">
    <source>
        <dbReference type="Proteomes" id="UP001501475"/>
    </source>
</evidence>
<evidence type="ECO:0000256" key="4">
    <source>
        <dbReference type="ARBA" id="ARBA00022741"/>
    </source>
</evidence>
<feature type="region of interest" description="Disordered" evidence="9">
    <location>
        <begin position="336"/>
        <end position="412"/>
    </location>
</feature>
<evidence type="ECO:0000313" key="13">
    <source>
        <dbReference type="EMBL" id="GAA1773973.1"/>
    </source>
</evidence>
<evidence type="ECO:0000256" key="9">
    <source>
        <dbReference type="SAM" id="MobiDB-lite"/>
    </source>
</evidence>
<organism evidence="13 14">
    <name type="scientific">Nostocoides vanveenii</name>
    <dbReference type="NCBI Taxonomy" id="330835"/>
    <lineage>
        <taxon>Bacteria</taxon>
        <taxon>Bacillati</taxon>
        <taxon>Actinomycetota</taxon>
        <taxon>Actinomycetes</taxon>
        <taxon>Micrococcales</taxon>
        <taxon>Intrasporangiaceae</taxon>
        <taxon>Nostocoides</taxon>
    </lineage>
</organism>
<feature type="domain" description="Protein kinase" evidence="11">
    <location>
        <begin position="20"/>
        <end position="279"/>
    </location>
</feature>
<keyword evidence="14" id="KW-1185">Reference proteome</keyword>
<feature type="compositionally biased region" description="Low complexity" evidence="9">
    <location>
        <begin position="351"/>
        <end position="363"/>
    </location>
</feature>
<feature type="region of interest" description="Disordered" evidence="9">
    <location>
        <begin position="289"/>
        <end position="315"/>
    </location>
</feature>
<comment type="catalytic activity">
    <reaction evidence="8">
        <text>L-seryl-[protein] + ATP = O-phospho-L-seryl-[protein] + ADP + H(+)</text>
        <dbReference type="Rhea" id="RHEA:17989"/>
        <dbReference type="Rhea" id="RHEA-COMP:9863"/>
        <dbReference type="Rhea" id="RHEA-COMP:11604"/>
        <dbReference type="ChEBI" id="CHEBI:15378"/>
        <dbReference type="ChEBI" id="CHEBI:29999"/>
        <dbReference type="ChEBI" id="CHEBI:30616"/>
        <dbReference type="ChEBI" id="CHEBI:83421"/>
        <dbReference type="ChEBI" id="CHEBI:456216"/>
        <dbReference type="EC" id="2.7.11.1"/>
    </reaction>
</comment>
<keyword evidence="6" id="KW-0067">ATP-binding</keyword>
<feature type="compositionally biased region" description="Low complexity" evidence="9">
    <location>
        <begin position="391"/>
        <end position="402"/>
    </location>
</feature>
<feature type="domain" description="PASTA" evidence="12">
    <location>
        <begin position="642"/>
        <end position="705"/>
    </location>
</feature>
<keyword evidence="10" id="KW-0472">Membrane</keyword>
<feature type="compositionally biased region" description="Gly residues" evidence="9">
    <location>
        <begin position="364"/>
        <end position="375"/>
    </location>
</feature>
<dbReference type="GO" id="GO:0016301">
    <property type="term" value="F:kinase activity"/>
    <property type="evidence" value="ECO:0007669"/>
    <property type="project" value="UniProtKB-KW"/>
</dbReference>
<evidence type="ECO:0000256" key="5">
    <source>
        <dbReference type="ARBA" id="ARBA00022777"/>
    </source>
</evidence>
<keyword evidence="3" id="KW-0808">Transferase</keyword>
<dbReference type="Pfam" id="PF00069">
    <property type="entry name" value="Pkinase"/>
    <property type="match status" value="1"/>
</dbReference>
<dbReference type="PROSITE" id="PS50011">
    <property type="entry name" value="PROTEIN_KINASE_DOM"/>
    <property type="match status" value="1"/>
</dbReference>
<feature type="domain" description="PASTA" evidence="12">
    <location>
        <begin position="574"/>
        <end position="641"/>
    </location>
</feature>
<dbReference type="Pfam" id="PF03793">
    <property type="entry name" value="PASTA"/>
    <property type="match status" value="4"/>
</dbReference>
<dbReference type="Gene3D" id="3.30.10.20">
    <property type="match status" value="4"/>
</dbReference>
<comment type="catalytic activity">
    <reaction evidence="7">
        <text>L-threonyl-[protein] + ATP = O-phospho-L-threonyl-[protein] + ADP + H(+)</text>
        <dbReference type="Rhea" id="RHEA:46608"/>
        <dbReference type="Rhea" id="RHEA-COMP:11060"/>
        <dbReference type="Rhea" id="RHEA-COMP:11605"/>
        <dbReference type="ChEBI" id="CHEBI:15378"/>
        <dbReference type="ChEBI" id="CHEBI:30013"/>
        <dbReference type="ChEBI" id="CHEBI:30616"/>
        <dbReference type="ChEBI" id="CHEBI:61977"/>
        <dbReference type="ChEBI" id="CHEBI:456216"/>
        <dbReference type="EC" id="2.7.11.1"/>
    </reaction>
</comment>